<keyword evidence="7" id="KW-1185">Reference proteome</keyword>
<dbReference type="SUPFAM" id="SSF51011">
    <property type="entry name" value="Glycosyl hydrolase domain"/>
    <property type="match status" value="1"/>
</dbReference>
<proteinExistence type="inferred from homology"/>
<gene>
    <name evidence="6" type="ORF">ATL41_1732</name>
</gene>
<dbReference type="PANTHER" id="PTHR22762:SF89">
    <property type="entry name" value="ALPHA-XYLOSIDASE"/>
    <property type="match status" value="1"/>
</dbReference>
<dbReference type="AlphaFoldDB" id="A0A2A9EDI1"/>
<evidence type="ECO:0000259" key="4">
    <source>
        <dbReference type="Pfam" id="PF01055"/>
    </source>
</evidence>
<comment type="caution">
    <text evidence="6">The sequence shown here is derived from an EMBL/GenBank/DDBJ whole genome shotgun (WGS) entry which is preliminary data.</text>
</comment>
<evidence type="ECO:0000313" key="6">
    <source>
        <dbReference type="EMBL" id="PFG36988.1"/>
    </source>
</evidence>
<feature type="region of interest" description="Disordered" evidence="3">
    <location>
        <begin position="1"/>
        <end position="21"/>
    </location>
</feature>
<dbReference type="Pfam" id="PF21365">
    <property type="entry name" value="Glyco_hydro_31_3rd"/>
    <property type="match status" value="1"/>
</dbReference>
<protein>
    <submittedName>
        <fullName evidence="6">Alpha-glucosidase (Family GH31 glycosyl hydrolase)</fullName>
    </submittedName>
</protein>
<evidence type="ECO:0000313" key="7">
    <source>
        <dbReference type="Proteomes" id="UP000221394"/>
    </source>
</evidence>
<evidence type="ECO:0000259" key="5">
    <source>
        <dbReference type="Pfam" id="PF21365"/>
    </source>
</evidence>
<evidence type="ECO:0000256" key="1">
    <source>
        <dbReference type="ARBA" id="ARBA00007806"/>
    </source>
</evidence>
<feature type="domain" description="Glycosyl hydrolase family 31 C-terminal" evidence="5">
    <location>
        <begin position="536"/>
        <end position="627"/>
    </location>
</feature>
<dbReference type="SUPFAM" id="SSF51445">
    <property type="entry name" value="(Trans)glycosidases"/>
    <property type="match status" value="1"/>
</dbReference>
<dbReference type="Pfam" id="PF01055">
    <property type="entry name" value="Glyco_hydro_31_2nd"/>
    <property type="match status" value="1"/>
</dbReference>
<name>A0A2A9EDI1_9MICO</name>
<reference evidence="6 7" key="1">
    <citation type="submission" date="2017-10" db="EMBL/GenBank/DDBJ databases">
        <title>Sequencing the genomes of 1000 actinobacteria strains.</title>
        <authorList>
            <person name="Klenk H.-P."/>
        </authorList>
    </citation>
    <scope>NUCLEOTIDE SEQUENCE [LARGE SCALE GENOMIC DNA]</scope>
    <source>
        <strain evidence="6 7">DSM 21574</strain>
    </source>
</reference>
<dbReference type="InterPro" id="IPR013780">
    <property type="entry name" value="Glyco_hydro_b"/>
</dbReference>
<dbReference type="InterPro" id="IPR017853">
    <property type="entry name" value="GH"/>
</dbReference>
<organism evidence="6 7">
    <name type="scientific">Flavimobilis soli</name>
    <dbReference type="NCBI Taxonomy" id="442709"/>
    <lineage>
        <taxon>Bacteria</taxon>
        <taxon>Bacillati</taxon>
        <taxon>Actinomycetota</taxon>
        <taxon>Actinomycetes</taxon>
        <taxon>Micrococcales</taxon>
        <taxon>Jonesiaceae</taxon>
        <taxon>Flavimobilis</taxon>
    </lineage>
</organism>
<feature type="domain" description="Glycoside hydrolase family 31 TIM barrel" evidence="4">
    <location>
        <begin position="220"/>
        <end position="528"/>
    </location>
</feature>
<comment type="similarity">
    <text evidence="1 2">Belongs to the glycosyl hydrolase 31 family.</text>
</comment>
<keyword evidence="2" id="KW-0326">Glycosidase</keyword>
<dbReference type="EMBL" id="PDJH01000001">
    <property type="protein sequence ID" value="PFG36988.1"/>
    <property type="molecule type" value="Genomic_DNA"/>
</dbReference>
<dbReference type="OrthoDB" id="176168at2"/>
<dbReference type="RefSeq" id="WP_098458101.1">
    <property type="nucleotide sequence ID" value="NZ_PDJH01000001.1"/>
</dbReference>
<dbReference type="Proteomes" id="UP000221394">
    <property type="component" value="Unassembled WGS sequence"/>
</dbReference>
<keyword evidence="2 6" id="KW-0378">Hydrolase</keyword>
<dbReference type="GO" id="GO:0005975">
    <property type="term" value="P:carbohydrate metabolic process"/>
    <property type="evidence" value="ECO:0007669"/>
    <property type="project" value="InterPro"/>
</dbReference>
<dbReference type="InterPro" id="IPR000322">
    <property type="entry name" value="Glyco_hydro_31_TIM"/>
</dbReference>
<dbReference type="Gene3D" id="2.60.40.1180">
    <property type="entry name" value="Golgi alpha-mannosidase II"/>
    <property type="match status" value="2"/>
</dbReference>
<evidence type="ECO:0000256" key="3">
    <source>
        <dbReference type="SAM" id="MobiDB-lite"/>
    </source>
</evidence>
<accession>A0A2A9EDI1</accession>
<dbReference type="CDD" id="cd06595">
    <property type="entry name" value="GH31_u1"/>
    <property type="match status" value="1"/>
</dbReference>
<evidence type="ECO:0000256" key="2">
    <source>
        <dbReference type="RuleBase" id="RU361185"/>
    </source>
</evidence>
<sequence length="845" mass="92760">MPQTPDARRTPTALQSLDPTGLRALGTSPVAHADAVVQGDRWRITVLTDGLVRIERAEDGVFEDRASTFAVNRALPVPDYRVVETDTHVEVITDRLHLVYDRGPLTTAGLSVQVRGALTQYHSIWRYGQEPWDYEGNTAGLVRLPGTARTLDAADGAVPLEDGVVSQTGFAVLDDSASFLLTDDGWVAPRDGSRTDLYVFAYGDDFPAALRAFYAVSGPTPLLPRFALGSWWSRYYPYTADGYRELMERFEAEGLPFSVSVIDMDWHLVDIPERFGSGWTGYTWNRGLFPDPKGLLDWLHEHHLRVTLNVHPADGVRAFEEAYPEMAAALGRDTTNEDAIAFDVTDEQFLTAYFDILHRRLEADGVDFWWLDWQSGPHSRVPGIDPLWMLNHFHFLDSAGRRSGREVRPLTFSRYAGPGSHRYPVGFSGDTSITWASLDFQPYFTACASNIGYGWWSHDIGGHMHGVKDDELATRWVQLGVFSPIMRLHSGANPFIQKEPWTFGPEAREVQTQFLRLRHRLVPYLHTMNHRAAYDGAPLVEPLYYRFPRSPEAYASPNQYTFGTQLMVHPVTEKLDQRTGLGRTSTWLPGGTWVDLMTGVAYDGGRVARLHRDLRSIPVLAPSGAIVPLDAARVPGNDTSAPAALEVLVVVGADGSFELVEDDGSLERADLPTVRTPIAWAQGEGRAVVGPVAVSGDEEAARGAVPARRDWTLTFPSVDLGWGGSATATVDGVDVPVRLDARAPLLGDAGGWGLAVTVADVPVDARLEVTLHPADGGPVALAANDVARLVFEILDAARIEYDLKDLVRSVATSDQPLSVRVSHLQALGLEPALEGAITEVLLARA</sequence>
<dbReference type="GO" id="GO:0090599">
    <property type="term" value="F:alpha-glucosidase activity"/>
    <property type="evidence" value="ECO:0007669"/>
    <property type="project" value="TreeGrafter"/>
</dbReference>
<dbReference type="Gene3D" id="3.20.20.80">
    <property type="entry name" value="Glycosidases"/>
    <property type="match status" value="1"/>
</dbReference>
<dbReference type="PANTHER" id="PTHR22762">
    <property type="entry name" value="ALPHA-GLUCOSIDASE"/>
    <property type="match status" value="1"/>
</dbReference>
<dbReference type="GO" id="GO:0006491">
    <property type="term" value="P:N-glycan processing"/>
    <property type="evidence" value="ECO:0007669"/>
    <property type="project" value="TreeGrafter"/>
</dbReference>
<dbReference type="InterPro" id="IPR048395">
    <property type="entry name" value="Glyco_hydro_31_C"/>
</dbReference>